<evidence type="ECO:0000313" key="1">
    <source>
        <dbReference type="EMBL" id="CAB4587443.1"/>
    </source>
</evidence>
<dbReference type="InterPro" id="IPR042100">
    <property type="entry name" value="Bug_dom1"/>
</dbReference>
<proteinExistence type="predicted"/>
<dbReference type="AlphaFoldDB" id="A0A6J6FKE0"/>
<dbReference type="Pfam" id="PF03401">
    <property type="entry name" value="TctC"/>
    <property type="match status" value="1"/>
</dbReference>
<sequence>MNKKIGMRFGIVLASVALIASGTVAAHGAAVPKGKAAAGLQCAAAGLVSAGRGVEGSDLTCITATLGTAKDSKVWGYKDLKPLTSIEFVSSSAIGGGYGTTAIAVGDALKAEGLLGSYTVKYFSNAPLGVGYFQGEKNRKDMLLITGFAMPGGLALNKSTLDMTNAKPVAAFLREAEVIAVPTASKLKTINDLLAVIKANPKTAIGGGNLGGVDHVTIATIAATIGVAATDLNYVAYSGGATLTPDLLAGRVVAGVAGTSEWSKYVSAGTMRLLAVTSPKPLTVVKGKTLIQQNINLTFGNWRGMLAPADLPAAEYLNMLKVIDTAHGSASWKAMLTAKSWIDEYRAGTAFTTWLKPEVAAILKILKDFKLY</sequence>
<dbReference type="Gene3D" id="3.40.190.10">
    <property type="entry name" value="Periplasmic binding protein-like II"/>
    <property type="match status" value="1"/>
</dbReference>
<name>A0A6J6FKE0_9ZZZZ</name>
<dbReference type="PANTHER" id="PTHR42928">
    <property type="entry name" value="TRICARBOXYLATE-BINDING PROTEIN"/>
    <property type="match status" value="1"/>
</dbReference>
<accession>A0A6J6FKE0</accession>
<organism evidence="1">
    <name type="scientific">freshwater metagenome</name>
    <dbReference type="NCBI Taxonomy" id="449393"/>
    <lineage>
        <taxon>unclassified sequences</taxon>
        <taxon>metagenomes</taxon>
        <taxon>ecological metagenomes</taxon>
    </lineage>
</organism>
<gene>
    <name evidence="1" type="ORF">UFOPK1791_00334</name>
</gene>
<dbReference type="EMBL" id="CAEZUF010000019">
    <property type="protein sequence ID" value="CAB4587443.1"/>
    <property type="molecule type" value="Genomic_DNA"/>
</dbReference>
<dbReference type="InterPro" id="IPR005064">
    <property type="entry name" value="BUG"/>
</dbReference>
<protein>
    <submittedName>
        <fullName evidence="1">Unannotated protein</fullName>
    </submittedName>
</protein>
<dbReference type="SUPFAM" id="SSF53850">
    <property type="entry name" value="Periplasmic binding protein-like II"/>
    <property type="match status" value="1"/>
</dbReference>
<dbReference type="PANTHER" id="PTHR42928:SF3">
    <property type="entry name" value="UPF0065 PROTEIN YFLP"/>
    <property type="match status" value="1"/>
</dbReference>
<dbReference type="Gene3D" id="3.40.190.150">
    <property type="entry name" value="Bordetella uptake gene, domain 1"/>
    <property type="match status" value="1"/>
</dbReference>
<reference evidence="1" key="1">
    <citation type="submission" date="2020-05" db="EMBL/GenBank/DDBJ databases">
        <authorList>
            <person name="Chiriac C."/>
            <person name="Salcher M."/>
            <person name="Ghai R."/>
            <person name="Kavagutti S V."/>
        </authorList>
    </citation>
    <scope>NUCLEOTIDE SEQUENCE</scope>
</reference>